<proteinExistence type="predicted"/>
<keyword evidence="1" id="KW-0560">Oxidoreductase</keyword>
<dbReference type="Pfam" id="PF13450">
    <property type="entry name" value="NAD_binding_8"/>
    <property type="match status" value="1"/>
</dbReference>
<reference evidence="2 3" key="1">
    <citation type="journal article" date="2018" name="Mol. Ecol.">
        <title>The obligate alkalophilic soda-lake fungus Sodiomyces alkalinus has shifted to a protein diet.</title>
        <authorList>
            <person name="Grum-Grzhimaylo A.A."/>
            <person name="Falkoski D.L."/>
            <person name="van den Heuvel J."/>
            <person name="Valero-Jimenez C.A."/>
            <person name="Min B."/>
            <person name="Choi I.G."/>
            <person name="Lipzen A."/>
            <person name="Daum C.G."/>
            <person name="Aanen D.K."/>
            <person name="Tsang A."/>
            <person name="Henrissat B."/>
            <person name="Bilanenko E.N."/>
            <person name="de Vries R.P."/>
            <person name="van Kan J.A.L."/>
            <person name="Grigoriev I.V."/>
            <person name="Debets A.J.M."/>
        </authorList>
    </citation>
    <scope>NUCLEOTIDE SEQUENCE [LARGE SCALE GENOMIC DNA]</scope>
    <source>
        <strain evidence="2 3">F11</strain>
    </source>
</reference>
<dbReference type="EMBL" id="ML119057">
    <property type="protein sequence ID" value="ROT37079.1"/>
    <property type="molecule type" value="Genomic_DNA"/>
</dbReference>
<accession>A0A3N2PRD4</accession>
<dbReference type="Gene3D" id="3.50.50.60">
    <property type="entry name" value="FAD/NAD(P)-binding domain"/>
    <property type="match status" value="1"/>
</dbReference>
<gene>
    <name evidence="2" type="ORF">SODALDRAFT_351447</name>
</gene>
<dbReference type="Proteomes" id="UP000272025">
    <property type="component" value="Unassembled WGS sequence"/>
</dbReference>
<dbReference type="GO" id="GO:0004497">
    <property type="term" value="F:monooxygenase activity"/>
    <property type="evidence" value="ECO:0007669"/>
    <property type="project" value="TreeGrafter"/>
</dbReference>
<dbReference type="GeneID" id="39582015"/>
<organism evidence="2 3">
    <name type="scientific">Sodiomyces alkalinus (strain CBS 110278 / VKM F-3762 / F11)</name>
    <name type="common">Alkaliphilic filamentous fungus</name>
    <dbReference type="NCBI Taxonomy" id="1314773"/>
    <lineage>
        <taxon>Eukaryota</taxon>
        <taxon>Fungi</taxon>
        <taxon>Dikarya</taxon>
        <taxon>Ascomycota</taxon>
        <taxon>Pezizomycotina</taxon>
        <taxon>Sordariomycetes</taxon>
        <taxon>Hypocreomycetidae</taxon>
        <taxon>Glomerellales</taxon>
        <taxon>Plectosphaerellaceae</taxon>
        <taxon>Sodiomyces</taxon>
    </lineage>
</organism>
<dbReference type="PANTHER" id="PTHR43539">
    <property type="entry name" value="FLAVIN-BINDING MONOOXYGENASE-LIKE PROTEIN (AFU_ORTHOLOGUE AFUA_4G09220)"/>
    <property type="match status" value="1"/>
</dbReference>
<dbReference type="AlphaFoldDB" id="A0A3N2PRD4"/>
<name>A0A3N2PRD4_SODAK</name>
<protein>
    <submittedName>
        <fullName evidence="2">Uncharacterized protein</fullName>
    </submittedName>
</protein>
<dbReference type="InterPro" id="IPR036188">
    <property type="entry name" value="FAD/NAD-bd_sf"/>
</dbReference>
<dbReference type="STRING" id="1314773.A0A3N2PRD4"/>
<dbReference type="RefSeq" id="XP_028464885.1">
    <property type="nucleotide sequence ID" value="XM_028613537.1"/>
</dbReference>
<evidence type="ECO:0000256" key="1">
    <source>
        <dbReference type="ARBA" id="ARBA00023002"/>
    </source>
</evidence>
<sequence>MSVVDFQGTTPWPLPCRLPHSGDVSARIRGHEEATLGRRAVGVEYGDKPGRKNWAERRQAESEWQDGREPAVIILGAGQAGLTIAARLEALGVSSLIVDQNQRIGDNWRMRYHQLVLHDPVWFHHGGSPPLRA</sequence>
<keyword evidence="3" id="KW-1185">Reference proteome</keyword>
<evidence type="ECO:0000313" key="2">
    <source>
        <dbReference type="EMBL" id="ROT37079.1"/>
    </source>
</evidence>
<dbReference type="SUPFAM" id="SSF51905">
    <property type="entry name" value="FAD/NAD(P)-binding domain"/>
    <property type="match status" value="1"/>
</dbReference>
<dbReference type="GO" id="GO:0050660">
    <property type="term" value="F:flavin adenine dinucleotide binding"/>
    <property type="evidence" value="ECO:0007669"/>
    <property type="project" value="TreeGrafter"/>
</dbReference>
<dbReference type="OrthoDB" id="74360at2759"/>
<dbReference type="PANTHER" id="PTHR43539:SF68">
    <property type="entry name" value="FLAVIN-BINDING MONOOXYGENASE-LIKE PROTEIN (AFU_ORTHOLOGUE AFUA_4G09220)"/>
    <property type="match status" value="1"/>
</dbReference>
<dbReference type="InterPro" id="IPR050982">
    <property type="entry name" value="Auxin_biosynth/cation_transpt"/>
</dbReference>
<evidence type="ECO:0000313" key="3">
    <source>
        <dbReference type="Proteomes" id="UP000272025"/>
    </source>
</evidence>